<reference evidence="4" key="2">
    <citation type="submission" date="2021-09" db="EMBL/GenBank/DDBJ databases">
        <authorList>
            <person name="Gilroy R."/>
        </authorList>
    </citation>
    <scope>NUCLEOTIDE SEQUENCE</scope>
    <source>
        <strain evidence="4">CHK193-16274</strain>
    </source>
</reference>
<dbReference type="Proteomes" id="UP000749320">
    <property type="component" value="Unassembled WGS sequence"/>
</dbReference>
<keyword evidence="1" id="KW-0328">Glycosyltransferase</keyword>
<name>A0A921GBP2_9FIRM</name>
<feature type="domain" description="Glycosyltransferase 2-like" evidence="3">
    <location>
        <begin position="5"/>
        <end position="127"/>
    </location>
</feature>
<dbReference type="PANTHER" id="PTHR22916">
    <property type="entry name" value="GLYCOSYLTRANSFERASE"/>
    <property type="match status" value="1"/>
</dbReference>
<evidence type="ECO:0000313" key="5">
    <source>
        <dbReference type="Proteomes" id="UP000749320"/>
    </source>
</evidence>
<proteinExistence type="predicted"/>
<gene>
    <name evidence="4" type="ORF">K8V91_06445</name>
</gene>
<dbReference type="PANTHER" id="PTHR22916:SF51">
    <property type="entry name" value="GLYCOSYLTRANSFERASE EPSH-RELATED"/>
    <property type="match status" value="1"/>
</dbReference>
<evidence type="ECO:0000256" key="2">
    <source>
        <dbReference type="ARBA" id="ARBA00022679"/>
    </source>
</evidence>
<protein>
    <submittedName>
        <fullName evidence="4">Glycosyltransferase</fullName>
    </submittedName>
</protein>
<dbReference type="InterPro" id="IPR001173">
    <property type="entry name" value="Glyco_trans_2-like"/>
</dbReference>
<reference evidence="4" key="1">
    <citation type="journal article" date="2021" name="PeerJ">
        <title>Extensive microbial diversity within the chicken gut microbiome revealed by metagenomics and culture.</title>
        <authorList>
            <person name="Gilroy R."/>
            <person name="Ravi A."/>
            <person name="Getino M."/>
            <person name="Pursley I."/>
            <person name="Horton D.L."/>
            <person name="Alikhan N.F."/>
            <person name="Baker D."/>
            <person name="Gharbi K."/>
            <person name="Hall N."/>
            <person name="Watson M."/>
            <person name="Adriaenssens E.M."/>
            <person name="Foster-Nyarko E."/>
            <person name="Jarju S."/>
            <person name="Secka A."/>
            <person name="Antonio M."/>
            <person name="Oren A."/>
            <person name="Chaudhuri R.R."/>
            <person name="La Ragione R."/>
            <person name="Hildebrand F."/>
            <person name="Pallen M.J."/>
        </authorList>
    </citation>
    <scope>NUCLEOTIDE SEQUENCE</scope>
    <source>
        <strain evidence="4">CHK193-16274</strain>
    </source>
</reference>
<evidence type="ECO:0000313" key="4">
    <source>
        <dbReference type="EMBL" id="HJF40547.1"/>
    </source>
</evidence>
<organism evidence="4 5">
    <name type="scientific">Thomasclavelia spiroformis</name>
    <dbReference type="NCBI Taxonomy" id="29348"/>
    <lineage>
        <taxon>Bacteria</taxon>
        <taxon>Bacillati</taxon>
        <taxon>Bacillota</taxon>
        <taxon>Erysipelotrichia</taxon>
        <taxon>Erysipelotrichales</taxon>
        <taxon>Coprobacillaceae</taxon>
        <taxon>Thomasclavelia</taxon>
    </lineage>
</organism>
<dbReference type="GO" id="GO:0016757">
    <property type="term" value="F:glycosyltransferase activity"/>
    <property type="evidence" value="ECO:0007669"/>
    <property type="project" value="UniProtKB-KW"/>
</dbReference>
<dbReference type="EMBL" id="DYWV01000218">
    <property type="protein sequence ID" value="HJF40547.1"/>
    <property type="molecule type" value="Genomic_DNA"/>
</dbReference>
<evidence type="ECO:0000259" key="3">
    <source>
        <dbReference type="Pfam" id="PF00535"/>
    </source>
</evidence>
<dbReference type="CDD" id="cd00761">
    <property type="entry name" value="Glyco_tranf_GTA_type"/>
    <property type="match status" value="1"/>
</dbReference>
<accession>A0A921GBP2</accession>
<dbReference type="Gene3D" id="3.90.550.10">
    <property type="entry name" value="Spore Coat Polysaccharide Biosynthesis Protein SpsA, Chain A"/>
    <property type="match status" value="1"/>
</dbReference>
<evidence type="ECO:0000256" key="1">
    <source>
        <dbReference type="ARBA" id="ARBA00022676"/>
    </source>
</evidence>
<dbReference type="RefSeq" id="WP_346698472.1">
    <property type="nucleotide sequence ID" value="NZ_CAWUZP010000137.1"/>
</dbReference>
<dbReference type="SUPFAM" id="SSF53448">
    <property type="entry name" value="Nucleotide-diphospho-sugar transferases"/>
    <property type="match status" value="1"/>
</dbReference>
<sequence length="333" mass="39114">MPLFSIAVPVYKAEKYLEKCINSILNQTFKDYEIILVDDGSPDQSGKICEEYSQKYSFIKTIHKKNGGLVSARKAGAKVMCGDYAICIDSDDWIESNYLEEFYKIINKYHPDVICSGLKRVSNNGCKEIPIFQREGYYSRKQIEKEIFPILIQGENGITFMPNIAGKCIKRELYTNSQLKVDDRIKISEDKSVTVPCIYKSSKIYIMKFCGYNYWKNSESMTDRKQVFPWSGPKLVARHLQNQIDTNIFDFQKQIDRFIVHSLFNVVVSQFNKSENSKSVVREIKKYLCDSYYRKAILNGKFKKYWPGILARYTLKYQMVWLAKIYYFKKYYL</sequence>
<dbReference type="Pfam" id="PF00535">
    <property type="entry name" value="Glycos_transf_2"/>
    <property type="match status" value="1"/>
</dbReference>
<comment type="caution">
    <text evidence="4">The sequence shown here is derived from an EMBL/GenBank/DDBJ whole genome shotgun (WGS) entry which is preliminary data.</text>
</comment>
<dbReference type="InterPro" id="IPR029044">
    <property type="entry name" value="Nucleotide-diphossugar_trans"/>
</dbReference>
<dbReference type="AlphaFoldDB" id="A0A921GBP2"/>
<keyword evidence="2" id="KW-0808">Transferase</keyword>